<feature type="domain" description="FAD-binding" evidence="9">
    <location>
        <begin position="4"/>
        <end position="342"/>
    </location>
</feature>
<keyword evidence="12" id="KW-1185">Reference proteome</keyword>
<sequence>MAREYDVVIVGAGMVGALTAVLTAQKGLTVALIDKHSGRYTLSTPPAYDARVSAISKLSQKLLEEAGAWQRIAQDRLAPYHKMAVWDGLGDGYVDFDTHYQQGQTLGQLVENAVLCNALMKSVHDTRGIDLYFDDSVVVQRQVDQGVEIDLASDRQLQGSVLIAADGANSQVRHQNGFETVEWDYGHHAIVTTVEIDQPHESTAWQAFGEEGILAFLPLPSVDDKHYVSIVWSVAPDDAEQLVALEEADFCKRLTYAINRRFSALSITVPRMAIPLRQRHAKQYVQEGIALIGDAAHTIHPLAGQGANLGFADVSALVLILVKAHQRGEMLGSMKVLRRYQRARMLDNIAMSASMEAFKRMFMTQQPIVVRLRNMGMKLCHSSATIKRQLVAHASGIR</sequence>
<dbReference type="GO" id="GO:0071949">
    <property type="term" value="F:FAD binding"/>
    <property type="evidence" value="ECO:0007669"/>
    <property type="project" value="InterPro"/>
</dbReference>
<evidence type="ECO:0000256" key="5">
    <source>
        <dbReference type="ARBA" id="ARBA00022827"/>
    </source>
</evidence>
<evidence type="ECO:0000256" key="2">
    <source>
        <dbReference type="ARBA" id="ARBA00004749"/>
    </source>
</evidence>
<dbReference type="OrthoDB" id="9769565at2"/>
<comment type="cofactor">
    <cofactor evidence="1">
        <name>FAD</name>
        <dbReference type="ChEBI" id="CHEBI:57692"/>
    </cofactor>
</comment>
<proteinExistence type="inferred from homology"/>
<dbReference type="PRINTS" id="PR00420">
    <property type="entry name" value="RNGMNOXGNASE"/>
</dbReference>
<keyword evidence="7" id="KW-0503">Monooxygenase</keyword>
<evidence type="ECO:0000313" key="13">
    <source>
        <dbReference type="Proteomes" id="UP000092871"/>
    </source>
</evidence>
<dbReference type="AlphaFoldDB" id="A0A1C3JPN5"/>
<protein>
    <submittedName>
        <fullName evidence="10">2-octaprenylphenol hydroxylase</fullName>
        <ecNumber evidence="10">1.14.13.-</ecNumber>
    </submittedName>
</protein>
<comment type="pathway">
    <text evidence="2">Cofactor biosynthesis; ubiquinone biosynthesis.</text>
</comment>
<dbReference type="GO" id="GO:0006744">
    <property type="term" value="P:ubiquinone biosynthetic process"/>
    <property type="evidence" value="ECO:0007669"/>
    <property type="project" value="UniProtKB-UniPathway"/>
</dbReference>
<dbReference type="GO" id="GO:0110142">
    <property type="term" value="C:ubiquinone biosynthesis complex"/>
    <property type="evidence" value="ECO:0007669"/>
    <property type="project" value="UniProtKB-ARBA"/>
</dbReference>
<dbReference type="Pfam" id="PF01494">
    <property type="entry name" value="FAD_binding_3"/>
    <property type="match status" value="1"/>
</dbReference>
<dbReference type="InterPro" id="IPR002938">
    <property type="entry name" value="FAD-bd"/>
</dbReference>
<reference evidence="10 13" key="2">
    <citation type="submission" date="2016-06" db="EMBL/GenBank/DDBJ databases">
        <authorList>
            <person name="Kjaerup R.B."/>
            <person name="Dalgaard T.S."/>
            <person name="Juul-Madsen H.R."/>
        </authorList>
    </citation>
    <scope>NUCLEOTIDE SEQUENCE [LARGE SCALE GENOMIC DNA]</scope>
    <source>
        <strain evidence="10 13">CECT 5115</strain>
    </source>
</reference>
<dbReference type="InterPro" id="IPR018168">
    <property type="entry name" value="Ubi_Hdrlase_CS"/>
</dbReference>
<evidence type="ECO:0000256" key="4">
    <source>
        <dbReference type="ARBA" id="ARBA00022630"/>
    </source>
</evidence>
<dbReference type="SUPFAM" id="SSF51905">
    <property type="entry name" value="FAD/NAD(P)-binding domain"/>
    <property type="match status" value="1"/>
</dbReference>
<dbReference type="InterPro" id="IPR051205">
    <property type="entry name" value="UbiH/COQ6_monooxygenase"/>
</dbReference>
<dbReference type="PANTHER" id="PTHR43876:SF7">
    <property type="entry name" value="UBIQUINONE BIOSYNTHESIS MONOOXYGENASE COQ6, MITOCHONDRIAL"/>
    <property type="match status" value="1"/>
</dbReference>
<dbReference type="Proteomes" id="UP000092840">
    <property type="component" value="Unassembled WGS sequence"/>
</dbReference>
<comment type="similarity">
    <text evidence="3">Belongs to the UbiH/COQ6 family.</text>
</comment>
<dbReference type="UniPathway" id="UPA00232"/>
<dbReference type="InterPro" id="IPR036188">
    <property type="entry name" value="FAD/NAD-bd_sf"/>
</dbReference>
<evidence type="ECO:0000256" key="6">
    <source>
        <dbReference type="ARBA" id="ARBA00023002"/>
    </source>
</evidence>
<dbReference type="FunFam" id="3.50.50.60:FF:000021">
    <property type="entry name" value="Ubiquinone biosynthesis monooxygenase COQ6"/>
    <property type="match status" value="1"/>
</dbReference>
<evidence type="ECO:0000256" key="8">
    <source>
        <dbReference type="ARBA" id="ARBA00065734"/>
    </source>
</evidence>
<evidence type="ECO:0000256" key="1">
    <source>
        <dbReference type="ARBA" id="ARBA00001974"/>
    </source>
</evidence>
<dbReference type="PANTHER" id="PTHR43876">
    <property type="entry name" value="UBIQUINONE BIOSYNTHESIS MONOOXYGENASE COQ6, MITOCHONDRIAL"/>
    <property type="match status" value="1"/>
</dbReference>
<comment type="subunit">
    <text evidence="8">Component of the Ubi complex metabolon, which regroups five ubiquinone biosynthesis proteins (UbiE, UbiF, UbiG, UbiH and UbiI) and two accessory factors (UbiK and the lipid-binding protein UbiJ).</text>
</comment>
<evidence type="ECO:0000313" key="10">
    <source>
        <dbReference type="EMBL" id="SBT17191.1"/>
    </source>
</evidence>
<reference evidence="11 12" key="1">
    <citation type="submission" date="2016-06" db="EMBL/GenBank/DDBJ databases">
        <authorList>
            <person name="Rodrigo-Torres L."/>
            <person name="Arahal D.R."/>
        </authorList>
    </citation>
    <scope>NUCLEOTIDE SEQUENCE [LARGE SCALE GENOMIC DNA]</scope>
    <source>
        <strain evidence="11 12">CECT 5116</strain>
    </source>
</reference>
<evidence type="ECO:0000313" key="11">
    <source>
        <dbReference type="EMBL" id="SBT19526.1"/>
    </source>
</evidence>
<evidence type="ECO:0000256" key="3">
    <source>
        <dbReference type="ARBA" id="ARBA00005349"/>
    </source>
</evidence>
<dbReference type="Proteomes" id="UP000092871">
    <property type="component" value="Unassembled WGS sequence"/>
</dbReference>
<dbReference type="EMBL" id="FLRA01000008">
    <property type="protein sequence ID" value="SBT17191.1"/>
    <property type="molecule type" value="Genomic_DNA"/>
</dbReference>
<accession>A0A1C3JPN5</accession>
<dbReference type="InterPro" id="IPR010971">
    <property type="entry name" value="UbiH/COQ6"/>
</dbReference>
<dbReference type="EMBL" id="FLRB01000001">
    <property type="protein sequence ID" value="SBT19526.1"/>
    <property type="molecule type" value="Genomic_DNA"/>
</dbReference>
<keyword evidence="5" id="KW-0274">FAD</keyword>
<name>A0A1C3JPN5_9GAMM</name>
<dbReference type="RefSeq" id="WP_067033643.1">
    <property type="nucleotide sequence ID" value="NZ_FLRA01000008.1"/>
</dbReference>
<dbReference type="EC" id="1.14.13.-" evidence="10"/>
<evidence type="ECO:0000256" key="7">
    <source>
        <dbReference type="ARBA" id="ARBA00023033"/>
    </source>
</evidence>
<dbReference type="Gene3D" id="3.50.50.60">
    <property type="entry name" value="FAD/NAD(P)-binding domain"/>
    <property type="match status" value="2"/>
</dbReference>
<dbReference type="GO" id="GO:0019168">
    <property type="term" value="F:2-polyprenylphenol 6-hydroxylase activity"/>
    <property type="evidence" value="ECO:0007669"/>
    <property type="project" value="TreeGrafter"/>
</dbReference>
<dbReference type="NCBIfam" id="TIGR01988">
    <property type="entry name" value="Ubi-OHases"/>
    <property type="match status" value="1"/>
</dbReference>
<gene>
    <name evidence="10" type="primary">ubiI</name>
    <name evidence="10" type="ORF">MGA5115_01293</name>
    <name evidence="11" type="ORF">MGA5116_00092</name>
</gene>
<keyword evidence="4" id="KW-0285">Flavoprotein</keyword>
<keyword evidence="6 10" id="KW-0560">Oxidoreductase</keyword>
<dbReference type="PROSITE" id="PS01304">
    <property type="entry name" value="UBIH"/>
    <property type="match status" value="1"/>
</dbReference>
<evidence type="ECO:0000259" key="9">
    <source>
        <dbReference type="Pfam" id="PF01494"/>
    </source>
</evidence>
<evidence type="ECO:0000313" key="12">
    <source>
        <dbReference type="Proteomes" id="UP000092840"/>
    </source>
</evidence>
<organism evidence="10 13">
    <name type="scientific">Marinomonas gallaica</name>
    <dbReference type="NCBI Taxonomy" id="1806667"/>
    <lineage>
        <taxon>Bacteria</taxon>
        <taxon>Pseudomonadati</taxon>
        <taxon>Pseudomonadota</taxon>
        <taxon>Gammaproteobacteria</taxon>
        <taxon>Oceanospirillales</taxon>
        <taxon>Oceanospirillaceae</taxon>
        <taxon>Marinomonas</taxon>
    </lineage>
</organism>